<reference evidence="2 3" key="1">
    <citation type="submission" date="2021-06" db="EMBL/GenBank/DDBJ databases">
        <title>Caerostris darwini draft genome.</title>
        <authorList>
            <person name="Kono N."/>
            <person name="Arakawa K."/>
        </authorList>
    </citation>
    <scope>NUCLEOTIDE SEQUENCE [LARGE SCALE GENOMIC DNA]</scope>
</reference>
<protein>
    <submittedName>
        <fullName evidence="2">Uncharacterized protein</fullName>
    </submittedName>
</protein>
<feature type="compositionally biased region" description="Polar residues" evidence="1">
    <location>
        <begin position="172"/>
        <end position="191"/>
    </location>
</feature>
<proteinExistence type="predicted"/>
<sequence length="241" mass="27073">MDTENSEAIPEQKKHIPPFFITPNESWPDTCKILTSSVESLNISLSKGHFLKLSSQLRRLRNLKIKPDKSKYTLQMLQSEEAPPPPEVHYGLCAGDHPTNDCNLQPNAERKCINCQGNHAAFYRLCPNFPRRNPPQQKRIYPTSPQKPRIKISLDENLTNHQIIPEGEKPFSPTQTSSDQNEQTHLPTTVPSKFPPNPTEVDLFSTILKLVHQEEIKTTRGNGFCACRGIGSFSGPPEAPA</sequence>
<comment type="caution">
    <text evidence="2">The sequence shown here is derived from an EMBL/GenBank/DDBJ whole genome shotgun (WGS) entry which is preliminary data.</text>
</comment>
<gene>
    <name evidence="2" type="ORF">CDAR_574521</name>
</gene>
<evidence type="ECO:0000313" key="2">
    <source>
        <dbReference type="EMBL" id="GIY09292.1"/>
    </source>
</evidence>
<evidence type="ECO:0000256" key="1">
    <source>
        <dbReference type="SAM" id="MobiDB-lite"/>
    </source>
</evidence>
<feature type="region of interest" description="Disordered" evidence="1">
    <location>
        <begin position="164"/>
        <end position="197"/>
    </location>
</feature>
<evidence type="ECO:0000313" key="3">
    <source>
        <dbReference type="Proteomes" id="UP001054837"/>
    </source>
</evidence>
<dbReference type="AlphaFoldDB" id="A0AAV4QJ19"/>
<keyword evidence="3" id="KW-1185">Reference proteome</keyword>
<name>A0AAV4QJ19_9ARAC</name>
<accession>A0AAV4QJ19</accession>
<organism evidence="2 3">
    <name type="scientific">Caerostris darwini</name>
    <dbReference type="NCBI Taxonomy" id="1538125"/>
    <lineage>
        <taxon>Eukaryota</taxon>
        <taxon>Metazoa</taxon>
        <taxon>Ecdysozoa</taxon>
        <taxon>Arthropoda</taxon>
        <taxon>Chelicerata</taxon>
        <taxon>Arachnida</taxon>
        <taxon>Araneae</taxon>
        <taxon>Araneomorphae</taxon>
        <taxon>Entelegynae</taxon>
        <taxon>Araneoidea</taxon>
        <taxon>Araneidae</taxon>
        <taxon>Caerostris</taxon>
    </lineage>
</organism>
<dbReference type="Proteomes" id="UP001054837">
    <property type="component" value="Unassembled WGS sequence"/>
</dbReference>
<dbReference type="EMBL" id="BPLQ01004598">
    <property type="protein sequence ID" value="GIY09292.1"/>
    <property type="molecule type" value="Genomic_DNA"/>
</dbReference>